<reference evidence="3" key="2">
    <citation type="submission" date="2016-02" db="EMBL/GenBank/DDBJ databases">
        <title>Genome sequencing of Aspergillus luchuensis NBRC 4314.</title>
        <authorList>
            <person name="Yamada O."/>
        </authorList>
    </citation>
    <scope>NUCLEOTIDE SEQUENCE [LARGE SCALE GENOMIC DNA]</scope>
    <source>
        <strain evidence="3">RIB 2604</strain>
    </source>
</reference>
<proteinExistence type="predicted"/>
<sequence>MNQNPVYVGWGCGMGLVCSGLVKKGEEFLKGLCDWETVQPVRDNGLAKESALIAGGNNHQTEAGREEDLYPHVQPLGG</sequence>
<dbReference type="Proteomes" id="UP000075230">
    <property type="component" value="Unassembled WGS sequence"/>
</dbReference>
<protein>
    <submittedName>
        <fullName evidence="2">tRNA-dihydrouridine synthase 1</fullName>
    </submittedName>
</protein>
<evidence type="ECO:0000313" key="2">
    <source>
        <dbReference type="EMBL" id="GAT27709.1"/>
    </source>
</evidence>
<feature type="region of interest" description="Disordered" evidence="1">
    <location>
        <begin position="55"/>
        <end position="78"/>
    </location>
</feature>
<dbReference type="EMBL" id="BCWF01000023">
    <property type="protein sequence ID" value="GAT27709.1"/>
    <property type="molecule type" value="Genomic_DNA"/>
</dbReference>
<accession>A0A146FR20</accession>
<evidence type="ECO:0000256" key="1">
    <source>
        <dbReference type="SAM" id="MobiDB-lite"/>
    </source>
</evidence>
<name>A0A146FR20_ASPKA</name>
<evidence type="ECO:0000313" key="3">
    <source>
        <dbReference type="Proteomes" id="UP000075230"/>
    </source>
</evidence>
<dbReference type="AlphaFoldDB" id="A0A146FR20"/>
<organism evidence="2 3">
    <name type="scientific">Aspergillus kawachii</name>
    <name type="common">White koji mold</name>
    <name type="synonym">Aspergillus awamori var. kawachi</name>
    <dbReference type="NCBI Taxonomy" id="1069201"/>
    <lineage>
        <taxon>Eukaryota</taxon>
        <taxon>Fungi</taxon>
        <taxon>Dikarya</taxon>
        <taxon>Ascomycota</taxon>
        <taxon>Pezizomycotina</taxon>
        <taxon>Eurotiomycetes</taxon>
        <taxon>Eurotiomycetidae</taxon>
        <taxon>Eurotiales</taxon>
        <taxon>Aspergillaceae</taxon>
        <taxon>Aspergillus</taxon>
        <taxon>Aspergillus subgen. Circumdati</taxon>
    </lineage>
</organism>
<reference evidence="2 3" key="1">
    <citation type="journal article" date="2016" name="DNA Res.">
        <title>Genome sequence of Aspergillus luchuensis NBRC 4314.</title>
        <authorList>
            <person name="Yamada O."/>
            <person name="Machida M."/>
            <person name="Hosoyama A."/>
            <person name="Goto M."/>
            <person name="Takahashi T."/>
            <person name="Futagami T."/>
            <person name="Yamagata Y."/>
            <person name="Takeuchi M."/>
            <person name="Kobayashi T."/>
            <person name="Koike H."/>
            <person name="Abe K."/>
            <person name="Asai K."/>
            <person name="Arita M."/>
            <person name="Fujita N."/>
            <person name="Fukuda K."/>
            <person name="Higa K."/>
            <person name="Horikawa H."/>
            <person name="Ishikawa T."/>
            <person name="Jinno K."/>
            <person name="Kato Y."/>
            <person name="Kirimura K."/>
            <person name="Mizutani O."/>
            <person name="Nakasone K."/>
            <person name="Sano M."/>
            <person name="Shiraishi Y."/>
            <person name="Tsukahara M."/>
            <person name="Gomi K."/>
        </authorList>
    </citation>
    <scope>NUCLEOTIDE SEQUENCE [LARGE SCALE GENOMIC DNA]</scope>
    <source>
        <strain evidence="2 3">RIB 2604</strain>
    </source>
</reference>
<comment type="caution">
    <text evidence="2">The sequence shown here is derived from an EMBL/GenBank/DDBJ whole genome shotgun (WGS) entry which is preliminary data.</text>
</comment>
<gene>
    <name evidence="2" type="ORF">RIB2604_02300650</name>
</gene>